<comment type="caution">
    <text evidence="1">The sequence shown here is derived from an EMBL/GenBank/DDBJ whole genome shotgun (WGS) entry which is preliminary data.</text>
</comment>
<sequence>MQPALHITTQVLPGNKVEIQVPEAAIGDTVDIFVILPDKPQTKKRSILELIEQIRSKRSTFRTAEDIDRQLQEERESWDS</sequence>
<name>A0A8J7BZZ8_9CYAN</name>
<evidence type="ECO:0008006" key="3">
    <source>
        <dbReference type="Google" id="ProtNLM"/>
    </source>
</evidence>
<evidence type="ECO:0000313" key="2">
    <source>
        <dbReference type="Proteomes" id="UP000629098"/>
    </source>
</evidence>
<dbReference type="Proteomes" id="UP000629098">
    <property type="component" value="Unassembled WGS sequence"/>
</dbReference>
<keyword evidence="2" id="KW-1185">Reference proteome</keyword>
<dbReference type="EMBL" id="JACXAE010000105">
    <property type="protein sequence ID" value="MBD2777078.1"/>
    <property type="molecule type" value="Genomic_DNA"/>
</dbReference>
<protein>
    <recommendedName>
        <fullName evidence="3">DUF104 domain-containing protein</fullName>
    </recommendedName>
</protein>
<evidence type="ECO:0000313" key="1">
    <source>
        <dbReference type="EMBL" id="MBD2777078.1"/>
    </source>
</evidence>
<dbReference type="RefSeq" id="WP_190836150.1">
    <property type="nucleotide sequence ID" value="NZ_CAWPPI010000105.1"/>
</dbReference>
<gene>
    <name evidence="1" type="ORF">ICL16_34815</name>
</gene>
<organism evidence="1 2">
    <name type="scientific">Iningainema tapete BLCC-T55</name>
    <dbReference type="NCBI Taxonomy" id="2748662"/>
    <lineage>
        <taxon>Bacteria</taxon>
        <taxon>Bacillati</taxon>
        <taxon>Cyanobacteriota</taxon>
        <taxon>Cyanophyceae</taxon>
        <taxon>Nostocales</taxon>
        <taxon>Scytonemataceae</taxon>
        <taxon>Iningainema tapete</taxon>
    </lineage>
</organism>
<proteinExistence type="predicted"/>
<dbReference type="AlphaFoldDB" id="A0A8J7BZZ8"/>
<accession>A0A8J7BZZ8</accession>
<reference evidence="1" key="1">
    <citation type="submission" date="2020-09" db="EMBL/GenBank/DDBJ databases">
        <title>Iningainema tapete sp. nov. (Scytonemataceae, Cyanobacteria) from greenhouses in central Florida (USA) produces two types of nodularin with biosynthetic potential for microcystin-LR and anabaenopeptins.</title>
        <authorList>
            <person name="Berthold D.E."/>
            <person name="Lefler F.W."/>
            <person name="Huang I.-S."/>
            <person name="Abdulla H."/>
            <person name="Zimba P.V."/>
            <person name="Laughinghouse H.D. IV."/>
        </authorList>
    </citation>
    <scope>NUCLEOTIDE SEQUENCE</scope>
    <source>
        <strain evidence="1">BLCCT55</strain>
    </source>
</reference>